<dbReference type="GO" id="GO:0043024">
    <property type="term" value="F:ribosomal small subunit binding"/>
    <property type="evidence" value="ECO:0007669"/>
    <property type="project" value="TreeGrafter"/>
</dbReference>
<dbReference type="EMBL" id="JABXXR010000141">
    <property type="protein sequence ID" value="NVN41526.1"/>
    <property type="molecule type" value="Genomic_DNA"/>
</dbReference>
<organism evidence="6 7">
    <name type="scientific">Ameyamaea chiangmaiensis</name>
    <dbReference type="NCBI Taxonomy" id="442969"/>
    <lineage>
        <taxon>Bacteria</taxon>
        <taxon>Pseudomonadati</taxon>
        <taxon>Pseudomonadota</taxon>
        <taxon>Alphaproteobacteria</taxon>
        <taxon>Acetobacterales</taxon>
        <taxon>Acetobacteraceae</taxon>
        <taxon>Ameyamaea</taxon>
    </lineage>
</organism>
<comment type="similarity">
    <text evidence="4">Belongs to the HPF/YfiA ribosome-associated protein family. Long HPF subfamily.</text>
</comment>
<dbReference type="InterPro" id="IPR032528">
    <property type="entry name" value="Ribosom_S30AE_C"/>
</dbReference>
<dbReference type="PANTHER" id="PTHR33231">
    <property type="entry name" value="30S RIBOSOMAL PROTEIN"/>
    <property type="match status" value="1"/>
</dbReference>
<dbReference type="NCBIfam" id="TIGR00741">
    <property type="entry name" value="yfiA"/>
    <property type="match status" value="1"/>
</dbReference>
<accession>A0A850PH14</accession>
<comment type="caution">
    <text evidence="6">The sequence shown here is derived from an EMBL/GenBank/DDBJ whole genome shotgun (WGS) entry which is preliminary data.</text>
</comment>
<gene>
    <name evidence="6" type="primary">raiA</name>
    <name evidence="4" type="synonym">hpf</name>
    <name evidence="6" type="ORF">HUK82_13270</name>
</gene>
<dbReference type="Pfam" id="PF16321">
    <property type="entry name" value="Ribosom_S30AE_C"/>
    <property type="match status" value="1"/>
</dbReference>
<feature type="domain" description="Sigma 54 modulation/S30EA ribosomal protein C-terminal" evidence="5">
    <location>
        <begin position="150"/>
        <end position="201"/>
    </location>
</feature>
<evidence type="ECO:0000256" key="2">
    <source>
        <dbReference type="ARBA" id="ARBA00038695"/>
    </source>
</evidence>
<evidence type="ECO:0000256" key="1">
    <source>
        <dbReference type="ARBA" id="ARBA00022845"/>
    </source>
</evidence>
<comment type="function">
    <text evidence="4">Required for dimerization of active 70S ribosomes into 100S ribosomes in stationary phase; 100S ribosomes are translationally inactive and sometimes present during exponential growth.</text>
</comment>
<dbReference type="Pfam" id="PF02482">
    <property type="entry name" value="Ribosomal_S30AE"/>
    <property type="match status" value="1"/>
</dbReference>
<evidence type="ECO:0000313" key="7">
    <source>
        <dbReference type="Proteomes" id="UP000585665"/>
    </source>
</evidence>
<dbReference type="InterPro" id="IPR050574">
    <property type="entry name" value="HPF/YfiA_ribosome-assoc"/>
</dbReference>
<comment type="subcellular location">
    <subcellularLocation>
        <location evidence="4">Cytoplasm</location>
    </subcellularLocation>
</comment>
<dbReference type="CDD" id="cd00552">
    <property type="entry name" value="RaiA"/>
    <property type="match status" value="1"/>
</dbReference>
<dbReference type="InterPro" id="IPR036567">
    <property type="entry name" value="RHF-like"/>
</dbReference>
<name>A0A850PH14_9PROT</name>
<dbReference type="InterPro" id="IPR034694">
    <property type="entry name" value="HPF_long/plastid"/>
</dbReference>
<evidence type="ECO:0000256" key="4">
    <source>
        <dbReference type="HAMAP-Rule" id="MF_00839"/>
    </source>
</evidence>
<comment type="subunit">
    <text evidence="2">Associates exclusively with 100S ribosomes, which are dimers of 70S ribosomes.</text>
</comment>
<dbReference type="SUPFAM" id="SSF69754">
    <property type="entry name" value="Ribosome binding protein Y (YfiA homologue)"/>
    <property type="match status" value="1"/>
</dbReference>
<dbReference type="PANTHER" id="PTHR33231:SF1">
    <property type="entry name" value="30S RIBOSOMAL PROTEIN"/>
    <property type="match status" value="1"/>
</dbReference>
<keyword evidence="7" id="KW-1185">Reference proteome</keyword>
<evidence type="ECO:0000313" key="6">
    <source>
        <dbReference type="EMBL" id="NVN41526.1"/>
    </source>
</evidence>
<protein>
    <recommendedName>
        <fullName evidence="3 4">Ribosome hibernation promoting factor</fullName>
        <shortName evidence="4">HPF</shortName>
    </recommendedName>
</protein>
<sequence>MDIQVSGKQIDLSDALKTRVATNLDAIAGKYFGQALDAQVTFSRARSFFLCDINLHAGPGLVLRGEGEASDASSAFDDAAEHMAKRLRRYRRRLNDNARSRSSSRTQTILRARERIFANGTDPDGLDALDQTGAGDLSATDTSTGGGASAIIAEQVQNVAMLTVGEAAMRLDLSGEQILMFRNPTTRQTNVVYRRPDGHVGWIDLAAEA</sequence>
<reference evidence="6 7" key="1">
    <citation type="submission" date="2020-06" db="EMBL/GenBank/DDBJ databases">
        <title>Description of novel acetic acid bacteria.</title>
        <authorList>
            <person name="Sombolestani A."/>
        </authorList>
    </citation>
    <scope>NUCLEOTIDE SEQUENCE [LARGE SCALE GENOMIC DNA]</scope>
    <source>
        <strain evidence="6 7">LMG 27010</strain>
    </source>
</reference>
<evidence type="ECO:0000259" key="5">
    <source>
        <dbReference type="Pfam" id="PF16321"/>
    </source>
</evidence>
<dbReference type="InterPro" id="IPR038416">
    <property type="entry name" value="Ribosom_S30AE_C_sf"/>
</dbReference>
<keyword evidence="4" id="KW-0963">Cytoplasm</keyword>
<dbReference type="Proteomes" id="UP000585665">
    <property type="component" value="Unassembled WGS sequence"/>
</dbReference>
<dbReference type="HAMAP" id="MF_00839">
    <property type="entry name" value="HPF"/>
    <property type="match status" value="1"/>
</dbReference>
<evidence type="ECO:0000256" key="3">
    <source>
        <dbReference type="ARBA" id="ARBA00041148"/>
    </source>
</evidence>
<comment type="subunit">
    <text evidence="4">Interacts with 100S ribosomes.</text>
</comment>
<dbReference type="GO" id="GO:0045900">
    <property type="term" value="P:negative regulation of translational elongation"/>
    <property type="evidence" value="ECO:0007669"/>
    <property type="project" value="TreeGrafter"/>
</dbReference>
<dbReference type="RefSeq" id="WP_176614416.1">
    <property type="nucleotide sequence ID" value="NZ_JABXXR010000141.1"/>
</dbReference>
<keyword evidence="1 4" id="KW-0810">Translation regulation</keyword>
<dbReference type="AlphaFoldDB" id="A0A850PH14"/>
<dbReference type="Gene3D" id="3.30.160.100">
    <property type="entry name" value="Ribosome hibernation promotion factor-like"/>
    <property type="match status" value="1"/>
</dbReference>
<dbReference type="InterPro" id="IPR003489">
    <property type="entry name" value="RHF/RaiA"/>
</dbReference>
<dbReference type="Gene3D" id="3.30.505.50">
    <property type="entry name" value="Sigma 54 modulation/S30EA ribosomal protein, C-terminal domain"/>
    <property type="match status" value="1"/>
</dbReference>
<dbReference type="GO" id="GO:0022627">
    <property type="term" value="C:cytosolic small ribosomal subunit"/>
    <property type="evidence" value="ECO:0007669"/>
    <property type="project" value="TreeGrafter"/>
</dbReference>
<proteinExistence type="inferred from homology"/>